<dbReference type="PANTHER" id="PTHR30487:SF0">
    <property type="entry name" value="PREPILIN LEADER PEPTIDASE_N-METHYLTRANSFERASE-RELATED"/>
    <property type="match status" value="1"/>
</dbReference>
<dbReference type="GO" id="GO:0004190">
    <property type="term" value="F:aspartic-type endopeptidase activity"/>
    <property type="evidence" value="ECO:0007669"/>
    <property type="project" value="TreeGrafter"/>
</dbReference>
<feature type="transmembrane region" description="Helical" evidence="1">
    <location>
        <begin position="72"/>
        <end position="93"/>
    </location>
</feature>
<feature type="transmembrane region" description="Helical" evidence="1">
    <location>
        <begin position="6"/>
        <end position="27"/>
    </location>
</feature>
<sequence>MLKRLALNFILPIIFIGLLGVVAGRLIDRLSARTLSTSKKTGVPDHFSGWLFPFITAGVQVVGWLQTPYRVTPLYVYALNLILVWLLLLIAAIDLYTHQIFPKTLVLLGAVSLALPTIAVFLNPVVGVAKASDNTVWPVLAGNPAVKEPEFIQLWSLNLLDSLAGALVMLLLFGLFFIIGRAFFGREAVGGGDVVLATVVGLALGLKRTLAALPVIFLASLVVGLGLLVASRIQGRDTQVSRTLAFGPFICGGAIWVLLVV</sequence>
<gene>
    <name evidence="2" type="ORF">HXX08_14345</name>
    <name evidence="3" type="ORF">OZ401_004923</name>
</gene>
<feature type="transmembrane region" description="Helical" evidence="1">
    <location>
        <begin position="163"/>
        <end position="184"/>
    </location>
</feature>
<keyword evidence="5" id="KW-1185">Reference proteome</keyword>
<feature type="transmembrane region" description="Helical" evidence="1">
    <location>
        <begin position="47"/>
        <end position="66"/>
    </location>
</feature>
<accession>A0A8T7M4M2</accession>
<reference evidence="3" key="2">
    <citation type="journal article" date="2024" name="Nature">
        <title>Anoxygenic phototroph of the Chloroflexota uses a type I reaction centre.</title>
        <authorList>
            <person name="Tsuji J.M."/>
            <person name="Shaw N.A."/>
            <person name="Nagashima S."/>
            <person name="Venkiteswaran J.J."/>
            <person name="Schiff S.L."/>
            <person name="Watanabe T."/>
            <person name="Fukui M."/>
            <person name="Hanada S."/>
            <person name="Tank M."/>
            <person name="Neufeld J.D."/>
        </authorList>
    </citation>
    <scope>NUCLEOTIDE SEQUENCE</scope>
    <source>
        <strain evidence="3">L227-S17</strain>
        <plasmid evidence="3 5">unnamed2</plasmid>
    </source>
</reference>
<dbReference type="Proteomes" id="UP001431572">
    <property type="component" value="Plasmid unnamed2"/>
</dbReference>
<dbReference type="AlphaFoldDB" id="A0A8T7M4M2"/>
<name>A0A8T7M4M2_9CHLR</name>
<dbReference type="EMBL" id="CP128402">
    <property type="protein sequence ID" value="WJW70350.1"/>
    <property type="molecule type" value="Genomic_DNA"/>
</dbReference>
<dbReference type="GO" id="GO:0005886">
    <property type="term" value="C:plasma membrane"/>
    <property type="evidence" value="ECO:0007669"/>
    <property type="project" value="TreeGrafter"/>
</dbReference>
<dbReference type="PANTHER" id="PTHR30487">
    <property type="entry name" value="TYPE 4 PREPILIN-LIKE PROTEINS LEADER PEPTIDE-PROCESSING ENZYME"/>
    <property type="match status" value="1"/>
</dbReference>
<evidence type="ECO:0000313" key="3">
    <source>
        <dbReference type="EMBL" id="WJW70350.1"/>
    </source>
</evidence>
<dbReference type="InterPro" id="IPR050882">
    <property type="entry name" value="Prepilin_peptidase/N-MTase"/>
</dbReference>
<dbReference type="GO" id="GO:0006465">
    <property type="term" value="P:signal peptide processing"/>
    <property type="evidence" value="ECO:0007669"/>
    <property type="project" value="TreeGrafter"/>
</dbReference>
<feature type="transmembrane region" description="Helical" evidence="1">
    <location>
        <begin position="243"/>
        <end position="260"/>
    </location>
</feature>
<organism evidence="2 4">
    <name type="scientific">Candidatus Chlorohelix allophototropha</name>
    <dbReference type="NCBI Taxonomy" id="3003348"/>
    <lineage>
        <taxon>Bacteria</taxon>
        <taxon>Bacillati</taxon>
        <taxon>Chloroflexota</taxon>
        <taxon>Chloroflexia</taxon>
        <taxon>Candidatus Chloroheliales</taxon>
        <taxon>Candidatus Chloroheliaceae</taxon>
        <taxon>Candidatus Chlorohelix</taxon>
    </lineage>
</organism>
<geneLocation type="plasmid" evidence="3 5">
    <name>unnamed2</name>
</geneLocation>
<keyword evidence="1" id="KW-0472">Membrane</keyword>
<reference evidence="2 4" key="1">
    <citation type="submission" date="2020-06" db="EMBL/GenBank/DDBJ databases">
        <title>Anoxygenic phototrophic Chloroflexota member uses a Type I reaction center.</title>
        <authorList>
            <person name="Tsuji J.M."/>
            <person name="Shaw N.A."/>
            <person name="Nagashima S."/>
            <person name="Venkiteswaran J."/>
            <person name="Schiff S.L."/>
            <person name="Hanada S."/>
            <person name="Tank M."/>
            <person name="Neufeld J.D."/>
        </authorList>
    </citation>
    <scope>NUCLEOTIDE SEQUENCE [LARGE SCALE GENOMIC DNA]</scope>
    <source>
        <strain evidence="2">L227-S17</strain>
    </source>
</reference>
<dbReference type="Proteomes" id="UP000521676">
    <property type="component" value="Unassembled WGS sequence"/>
</dbReference>
<evidence type="ECO:0000313" key="5">
    <source>
        <dbReference type="Proteomes" id="UP001431572"/>
    </source>
</evidence>
<keyword evidence="1" id="KW-1133">Transmembrane helix</keyword>
<proteinExistence type="predicted"/>
<protein>
    <submittedName>
        <fullName evidence="3">A24 family peptidase</fullName>
    </submittedName>
    <submittedName>
        <fullName evidence="2">Prepilin peptidase</fullName>
    </submittedName>
</protein>
<evidence type="ECO:0000313" key="4">
    <source>
        <dbReference type="Proteomes" id="UP000521676"/>
    </source>
</evidence>
<keyword evidence="1" id="KW-0812">Transmembrane</keyword>
<dbReference type="EMBL" id="JACATZ010000002">
    <property type="protein sequence ID" value="NWJ47037.1"/>
    <property type="molecule type" value="Genomic_DNA"/>
</dbReference>
<evidence type="ECO:0000313" key="2">
    <source>
        <dbReference type="EMBL" id="NWJ47037.1"/>
    </source>
</evidence>
<feature type="transmembrane region" description="Helical" evidence="1">
    <location>
        <begin position="105"/>
        <end position="126"/>
    </location>
</feature>
<dbReference type="RefSeq" id="WP_341472219.1">
    <property type="nucleotide sequence ID" value="NZ_CP128402.1"/>
</dbReference>
<feature type="transmembrane region" description="Helical" evidence="1">
    <location>
        <begin position="212"/>
        <end position="231"/>
    </location>
</feature>
<keyword evidence="3" id="KW-0614">Plasmid</keyword>
<evidence type="ECO:0000256" key="1">
    <source>
        <dbReference type="SAM" id="Phobius"/>
    </source>
</evidence>